<dbReference type="STRING" id="1612624.ADU59_26315"/>
<dbReference type="Gene3D" id="2.40.420.20">
    <property type="match status" value="1"/>
</dbReference>
<protein>
    <submittedName>
        <fullName evidence="6">Hemolysin secretion protein D</fullName>
    </submittedName>
</protein>
<dbReference type="EMBL" id="LGLV01000019">
    <property type="protein sequence ID" value="OBZ92559.1"/>
    <property type="molecule type" value="Genomic_DNA"/>
</dbReference>
<dbReference type="Pfam" id="PF25954">
    <property type="entry name" value="Beta-barrel_RND_2"/>
    <property type="match status" value="1"/>
</dbReference>
<evidence type="ECO:0000256" key="1">
    <source>
        <dbReference type="ARBA" id="ARBA00009477"/>
    </source>
</evidence>
<dbReference type="Pfam" id="PF25989">
    <property type="entry name" value="YknX_C"/>
    <property type="match status" value="1"/>
</dbReference>
<feature type="domain" description="YknX-like C-terminal permuted SH3-like" evidence="5">
    <location>
        <begin position="286"/>
        <end position="353"/>
    </location>
</feature>
<evidence type="ECO:0000313" key="6">
    <source>
        <dbReference type="EMBL" id="OBZ92559.1"/>
    </source>
</evidence>
<gene>
    <name evidence="6" type="ORF">ADU59_26315</name>
</gene>
<dbReference type="InterPro" id="IPR058637">
    <property type="entry name" value="YknX-like_C"/>
</dbReference>
<feature type="signal peptide" evidence="2">
    <location>
        <begin position="1"/>
        <end position="19"/>
    </location>
</feature>
<sequence length="359" mass="36970">MNRISLALLLAPLTLATLAGCQKKEDEAPPPIRPVLSQIVTLQALPGSSFAGTVQPKVQTIFGPRVTGLLVARDVDTGDTVTEGQLLAALDPTALELAVGSAKADLANAEASLANALSVERRTEALFKVGTETQASVESAQQTSASAQASVVQSRAALSKAQEQLSYTQITAAFDGVVTETGAEVGQVVAAGASVVTVARPDDRDAVVDVPDGNALLPVGTPFSVSLQINPAMVVNGKVREIAPAADAATRTRRVKIALENPPAGFRLGTTITATQTEAVVERMILPATAILARDGKSYVWVVAQGDATVSAREVVTGPEVAGNIVVTSGIDAGMRVITAGVHSLKEGQKVKVEDEARS</sequence>
<dbReference type="Gene3D" id="2.40.30.170">
    <property type="match status" value="1"/>
</dbReference>
<dbReference type="Gene3D" id="1.10.287.470">
    <property type="entry name" value="Helix hairpin bin"/>
    <property type="match status" value="1"/>
</dbReference>
<dbReference type="PANTHER" id="PTHR30469">
    <property type="entry name" value="MULTIDRUG RESISTANCE PROTEIN MDTA"/>
    <property type="match status" value="1"/>
</dbReference>
<comment type="similarity">
    <text evidence="1">Belongs to the membrane fusion protein (MFP) (TC 8.A.1) family.</text>
</comment>
<reference evidence="6 7" key="1">
    <citation type="journal article" date="2016" name="Syst. Appl. Microbiol.">
        <title>Pararhizobium polonicum sp. nov. isolated from tumors on stone fruit rootstocks.</title>
        <authorList>
            <person name="Pulawska J."/>
            <person name="Kuzmanovic N."/>
            <person name="Willems A."/>
            <person name="Pothier J.F."/>
        </authorList>
    </citation>
    <scope>NUCLEOTIDE SEQUENCE [LARGE SCALE GENOMIC DNA]</scope>
    <source>
        <strain evidence="6 7">F5.1</strain>
    </source>
</reference>
<dbReference type="SUPFAM" id="SSF111369">
    <property type="entry name" value="HlyD-like secretion proteins"/>
    <property type="match status" value="1"/>
</dbReference>
<feature type="domain" description="Multidrug resistance protein MdtA-like barrel-sandwich hybrid" evidence="3">
    <location>
        <begin position="63"/>
        <end position="195"/>
    </location>
</feature>
<dbReference type="PANTHER" id="PTHR30469:SF15">
    <property type="entry name" value="HLYD FAMILY OF SECRETION PROTEINS"/>
    <property type="match status" value="1"/>
</dbReference>
<dbReference type="GO" id="GO:1990281">
    <property type="term" value="C:efflux pump complex"/>
    <property type="evidence" value="ECO:0007669"/>
    <property type="project" value="TreeGrafter"/>
</dbReference>
<dbReference type="GO" id="GO:0015562">
    <property type="term" value="F:efflux transmembrane transporter activity"/>
    <property type="evidence" value="ECO:0007669"/>
    <property type="project" value="TreeGrafter"/>
</dbReference>
<feature type="chain" id="PRO_5008889905" evidence="2">
    <location>
        <begin position="20"/>
        <end position="359"/>
    </location>
</feature>
<accession>A0A1C7NUA8</accession>
<organism evidence="6 7">
    <name type="scientific">Pararhizobium polonicum</name>
    <dbReference type="NCBI Taxonomy" id="1612624"/>
    <lineage>
        <taxon>Bacteria</taxon>
        <taxon>Pseudomonadati</taxon>
        <taxon>Pseudomonadota</taxon>
        <taxon>Alphaproteobacteria</taxon>
        <taxon>Hyphomicrobiales</taxon>
        <taxon>Rhizobiaceae</taxon>
        <taxon>Rhizobium/Agrobacterium group</taxon>
        <taxon>Pararhizobium</taxon>
    </lineage>
</organism>
<evidence type="ECO:0000259" key="5">
    <source>
        <dbReference type="Pfam" id="PF25989"/>
    </source>
</evidence>
<evidence type="ECO:0000313" key="7">
    <source>
        <dbReference type="Proteomes" id="UP000093111"/>
    </source>
</evidence>
<keyword evidence="2" id="KW-0732">Signal</keyword>
<dbReference type="RefSeq" id="WP_068958205.1">
    <property type="nucleotide sequence ID" value="NZ_LGLV01000019.1"/>
</dbReference>
<proteinExistence type="inferred from homology"/>
<dbReference type="Pfam" id="PF25917">
    <property type="entry name" value="BSH_RND"/>
    <property type="match status" value="1"/>
</dbReference>
<name>A0A1C7NUA8_9HYPH</name>
<evidence type="ECO:0000259" key="3">
    <source>
        <dbReference type="Pfam" id="PF25917"/>
    </source>
</evidence>
<comment type="caution">
    <text evidence="6">The sequence shown here is derived from an EMBL/GenBank/DDBJ whole genome shotgun (WGS) entry which is preliminary data.</text>
</comment>
<dbReference type="InterPro" id="IPR058792">
    <property type="entry name" value="Beta-barrel_RND_2"/>
</dbReference>
<dbReference type="OrthoDB" id="9813967at2"/>
<dbReference type="PROSITE" id="PS51257">
    <property type="entry name" value="PROKAR_LIPOPROTEIN"/>
    <property type="match status" value="1"/>
</dbReference>
<dbReference type="NCBIfam" id="TIGR01730">
    <property type="entry name" value="RND_mfp"/>
    <property type="match status" value="1"/>
</dbReference>
<dbReference type="PATRIC" id="fig|1612624.7.peg.2986"/>
<feature type="domain" description="CusB-like beta-barrel" evidence="4">
    <location>
        <begin position="209"/>
        <end position="276"/>
    </location>
</feature>
<dbReference type="AlphaFoldDB" id="A0A1C7NUA8"/>
<keyword evidence="7" id="KW-1185">Reference proteome</keyword>
<dbReference type="Proteomes" id="UP000093111">
    <property type="component" value="Unassembled WGS sequence"/>
</dbReference>
<dbReference type="InterPro" id="IPR006143">
    <property type="entry name" value="RND_pump_MFP"/>
</dbReference>
<dbReference type="InterPro" id="IPR058625">
    <property type="entry name" value="MdtA-like_BSH"/>
</dbReference>
<evidence type="ECO:0000256" key="2">
    <source>
        <dbReference type="SAM" id="SignalP"/>
    </source>
</evidence>
<dbReference type="Gene3D" id="2.40.50.100">
    <property type="match status" value="1"/>
</dbReference>
<evidence type="ECO:0000259" key="4">
    <source>
        <dbReference type="Pfam" id="PF25954"/>
    </source>
</evidence>